<feature type="transmembrane region" description="Helical" evidence="2">
    <location>
        <begin position="395"/>
        <end position="416"/>
    </location>
</feature>
<keyword evidence="1" id="KW-0802">TPR repeat</keyword>
<reference evidence="4" key="1">
    <citation type="submission" date="2018-03" db="EMBL/GenBank/DDBJ databases">
        <authorList>
            <person name="Zecchin S."/>
        </authorList>
    </citation>
    <scope>NUCLEOTIDE SEQUENCE [LARGE SCALE GENOMIC DNA]</scope>
</reference>
<feature type="transmembrane region" description="Helical" evidence="2">
    <location>
        <begin position="536"/>
        <end position="555"/>
    </location>
</feature>
<feature type="repeat" description="TPR" evidence="1">
    <location>
        <begin position="246"/>
        <end position="279"/>
    </location>
</feature>
<gene>
    <name evidence="3" type="ORF">NBG4_330014</name>
</gene>
<evidence type="ECO:0000256" key="2">
    <source>
        <dbReference type="SAM" id="Phobius"/>
    </source>
</evidence>
<dbReference type="SUPFAM" id="SSF48452">
    <property type="entry name" value="TPR-like"/>
    <property type="match status" value="2"/>
</dbReference>
<evidence type="ECO:0000313" key="4">
    <source>
        <dbReference type="Proteomes" id="UP000245125"/>
    </source>
</evidence>
<dbReference type="InterPro" id="IPR019734">
    <property type="entry name" value="TPR_rpt"/>
</dbReference>
<proteinExistence type="predicted"/>
<feature type="transmembrane region" description="Helical" evidence="2">
    <location>
        <begin position="160"/>
        <end position="184"/>
    </location>
</feature>
<name>A0A2U3QH94_9BACT</name>
<protein>
    <submittedName>
        <fullName evidence="3">Uncharacterized protein</fullName>
    </submittedName>
</protein>
<feature type="transmembrane region" description="Helical" evidence="2">
    <location>
        <begin position="117"/>
        <end position="139"/>
    </location>
</feature>
<dbReference type="OrthoDB" id="1343390at2"/>
<sequence length="565" mass="63921">MRWAASFIVIFLCVISTPSISWSDNFSDRQLNSGIRNSDAYSYLLIEEAHKDRANAISLLKKAQEYSPDLPVVYFELSKAVFSLSGEGILNSLDYIIQGIDAYSRNFWWSFTLTGSLVMSVIISFAAAFALIVFVRLFADITLVAHDIEESRSRGLSLGVIMVLSVASPLLFLGGMLLLLGLYMKKYDRFTVYLFLVVLVLYPIFLKMATTYMKTSSSGVFKAIVKVKEGKDGDYAISALKDSVDYVPLYSYALALKRKGRYDEAIAVYKKLLATRPDAGVYVNLGNCYVGLYNFDERQRSVLQHAVHAYTSAVNMKPMASAYYNLSQVSREMLDFAGGEQYFKSALAVDRVAVSEYRTIAGRNVNRFVIDEPLPSSEIWNFVYKRFYIASSGGLASFLSLVISLAAIILIILFYLRDSIWHQHAVRCRKCGTILCSKCEKRLMWGEMCPQCFGSLVKLDELDVKERVSWLLGIYEQQQKRRETMKALSFTLPGLSYVYAGRILPGFLMLWPFLFFLVLVITLMTLPDSALTSHGFFKWAALCCSALLYLAFYYITQKRIAKGWL</sequence>
<dbReference type="InterPro" id="IPR011990">
    <property type="entry name" value="TPR-like_helical_dom_sf"/>
</dbReference>
<keyword evidence="2" id="KW-0472">Membrane</keyword>
<dbReference type="EMBL" id="OUUY01000079">
    <property type="protein sequence ID" value="SPQ00797.1"/>
    <property type="molecule type" value="Genomic_DNA"/>
</dbReference>
<keyword evidence="2" id="KW-0812">Transmembrane</keyword>
<feature type="transmembrane region" description="Helical" evidence="2">
    <location>
        <begin position="190"/>
        <end position="206"/>
    </location>
</feature>
<dbReference type="Gene3D" id="1.25.40.10">
    <property type="entry name" value="Tetratricopeptide repeat domain"/>
    <property type="match status" value="1"/>
</dbReference>
<keyword evidence="2" id="KW-1133">Transmembrane helix</keyword>
<dbReference type="AlphaFoldDB" id="A0A2U3QH94"/>
<organism evidence="3 4">
    <name type="scientific">Candidatus Sulfobium mesophilum</name>
    <dbReference type="NCBI Taxonomy" id="2016548"/>
    <lineage>
        <taxon>Bacteria</taxon>
        <taxon>Pseudomonadati</taxon>
        <taxon>Nitrospirota</taxon>
        <taxon>Nitrospiria</taxon>
        <taxon>Nitrospirales</taxon>
        <taxon>Nitrospiraceae</taxon>
        <taxon>Candidatus Sulfobium</taxon>
    </lineage>
</organism>
<dbReference type="PROSITE" id="PS50005">
    <property type="entry name" value="TPR"/>
    <property type="match status" value="1"/>
</dbReference>
<accession>A0A2U3QH94</accession>
<evidence type="ECO:0000256" key="1">
    <source>
        <dbReference type="PROSITE-ProRule" id="PRU00339"/>
    </source>
</evidence>
<dbReference type="Pfam" id="PF13181">
    <property type="entry name" value="TPR_8"/>
    <property type="match status" value="1"/>
</dbReference>
<dbReference type="Proteomes" id="UP000245125">
    <property type="component" value="Unassembled WGS sequence"/>
</dbReference>
<feature type="transmembrane region" description="Helical" evidence="2">
    <location>
        <begin position="503"/>
        <end position="524"/>
    </location>
</feature>
<keyword evidence="4" id="KW-1185">Reference proteome</keyword>
<evidence type="ECO:0000313" key="3">
    <source>
        <dbReference type="EMBL" id="SPQ00797.1"/>
    </source>
</evidence>